<organism evidence="1 2">
    <name type="scientific">Trapa incisa</name>
    <dbReference type="NCBI Taxonomy" id="236973"/>
    <lineage>
        <taxon>Eukaryota</taxon>
        <taxon>Viridiplantae</taxon>
        <taxon>Streptophyta</taxon>
        <taxon>Embryophyta</taxon>
        <taxon>Tracheophyta</taxon>
        <taxon>Spermatophyta</taxon>
        <taxon>Magnoliopsida</taxon>
        <taxon>eudicotyledons</taxon>
        <taxon>Gunneridae</taxon>
        <taxon>Pentapetalae</taxon>
        <taxon>rosids</taxon>
        <taxon>malvids</taxon>
        <taxon>Myrtales</taxon>
        <taxon>Lythraceae</taxon>
        <taxon>Trapa</taxon>
    </lineage>
</organism>
<dbReference type="EMBL" id="JAXIOK010000010">
    <property type="protein sequence ID" value="KAK4761313.1"/>
    <property type="molecule type" value="Genomic_DNA"/>
</dbReference>
<evidence type="ECO:0000313" key="2">
    <source>
        <dbReference type="Proteomes" id="UP001345219"/>
    </source>
</evidence>
<comment type="caution">
    <text evidence="1">The sequence shown here is derived from an EMBL/GenBank/DDBJ whole genome shotgun (WGS) entry which is preliminary data.</text>
</comment>
<proteinExistence type="predicted"/>
<name>A0AAN7Q8E3_9MYRT</name>
<protein>
    <submittedName>
        <fullName evidence="1">Uncharacterized protein</fullName>
    </submittedName>
</protein>
<dbReference type="SMART" id="SM01161">
    <property type="entry name" value="DUF1767"/>
    <property type="match status" value="1"/>
</dbReference>
<accession>A0AAN7Q8E3</accession>
<sequence>MESAPTTGSHLHGPVNLRRTHLRTLRRGWPFPDREHINVTIAVNSILIEDTDDALSIADAVESELLNMDLRSIGAKSLPELAVLRKSTHLLGPNVLQKELGVKQINLPASPRVLSTWIGSFDFKEMIESRVSIRA</sequence>
<keyword evidence="2" id="KW-1185">Reference proteome</keyword>
<evidence type="ECO:0000313" key="1">
    <source>
        <dbReference type="EMBL" id="KAK4761313.1"/>
    </source>
</evidence>
<dbReference type="Proteomes" id="UP001345219">
    <property type="component" value="Chromosome 5"/>
</dbReference>
<reference evidence="1 2" key="1">
    <citation type="journal article" date="2023" name="Hortic Res">
        <title>Pangenome of water caltrop reveals structural variations and asymmetric subgenome divergence after allopolyploidization.</title>
        <authorList>
            <person name="Zhang X."/>
            <person name="Chen Y."/>
            <person name="Wang L."/>
            <person name="Yuan Y."/>
            <person name="Fang M."/>
            <person name="Shi L."/>
            <person name="Lu R."/>
            <person name="Comes H.P."/>
            <person name="Ma Y."/>
            <person name="Chen Y."/>
            <person name="Huang G."/>
            <person name="Zhou Y."/>
            <person name="Zheng Z."/>
            <person name="Qiu Y."/>
        </authorList>
    </citation>
    <scope>NUCLEOTIDE SEQUENCE [LARGE SCALE GENOMIC DNA]</scope>
    <source>
        <tissue evidence="1">Roots</tissue>
    </source>
</reference>
<gene>
    <name evidence="1" type="ORF">SAY87_006206</name>
</gene>
<dbReference type="AlphaFoldDB" id="A0AAN7Q8E3"/>